<dbReference type="EMBL" id="CAGA01000014">
    <property type="protein sequence ID" value="CCE29414.1"/>
    <property type="molecule type" value="Genomic_DNA"/>
</dbReference>
<evidence type="ECO:0000313" key="1">
    <source>
        <dbReference type="EMBL" id="CCE29414.1"/>
    </source>
</evidence>
<evidence type="ECO:0000313" key="2">
    <source>
        <dbReference type="Proteomes" id="UP000016801"/>
    </source>
</evidence>
<comment type="caution">
    <text evidence="1">The sequence shown here is derived from an EMBL/GenBank/DDBJ whole genome shotgun (WGS) entry which is preliminary data.</text>
</comment>
<dbReference type="HOGENOM" id="CLU_2209758_0_0_1"/>
<sequence length="107" mass="11906">MAEYNNDIPDEFTLKSVSEESMRYRKANRVFENDNGKGCTGSDCSGKVLGCVGPFYFIDIVAHSFLEIKILLTASDNSCCTVRFLARNSLIIQVHNVSELFGSMPDN</sequence>
<accession>M1WDE2</accession>
<gene>
    <name evidence="1" type="ORF">CPUR_03107</name>
</gene>
<dbReference type="Proteomes" id="UP000016801">
    <property type="component" value="Unassembled WGS sequence"/>
</dbReference>
<reference evidence="1 2" key="1">
    <citation type="journal article" date="2013" name="PLoS Genet.">
        <title>Plant-symbiotic fungi as chemical engineers: Multi-genome analysis of the Clavicipitaceae reveals dynamics of alkaloid loci.</title>
        <authorList>
            <person name="Schardl C.L."/>
            <person name="Young C.A."/>
            <person name="Hesse U."/>
            <person name="Amyotte S.G."/>
            <person name="Andreeva K."/>
            <person name="Calie P.J."/>
            <person name="Fleetwood D.J."/>
            <person name="Haws D.C."/>
            <person name="Moore N."/>
            <person name="Oeser B."/>
            <person name="Panaccione D.G."/>
            <person name="Schweri K.K."/>
            <person name="Voisey C.R."/>
            <person name="Farman M.L."/>
            <person name="Jaromczyk J.W."/>
            <person name="Roe B.A."/>
            <person name="O'Sullivan D.M."/>
            <person name="Scott B."/>
            <person name="Tudzynski P."/>
            <person name="An Z."/>
            <person name="Arnaoudova E.G."/>
            <person name="Bullock C.T."/>
            <person name="Charlton N.D."/>
            <person name="Chen L."/>
            <person name="Cox M."/>
            <person name="Dinkins R.D."/>
            <person name="Florea S."/>
            <person name="Glenn A.E."/>
            <person name="Gordon A."/>
            <person name="Gueldener U."/>
            <person name="Harris D.R."/>
            <person name="Hollin W."/>
            <person name="Jaromczyk J."/>
            <person name="Johnson R.D."/>
            <person name="Khan A.K."/>
            <person name="Leistner E."/>
            <person name="Leuchtmann A."/>
            <person name="Li C."/>
            <person name="Liu J."/>
            <person name="Liu J."/>
            <person name="Liu M."/>
            <person name="Mace W."/>
            <person name="Machado C."/>
            <person name="Nagabhyru P."/>
            <person name="Pan J."/>
            <person name="Schmid J."/>
            <person name="Sugawara K."/>
            <person name="Steiner U."/>
            <person name="Takach J.E."/>
            <person name="Tanaka E."/>
            <person name="Webb J.S."/>
            <person name="Wilson E.V."/>
            <person name="Wiseman J.L."/>
            <person name="Yoshida R."/>
            <person name="Zeng Z."/>
        </authorList>
    </citation>
    <scope>NUCLEOTIDE SEQUENCE [LARGE SCALE GENOMIC DNA]</scope>
    <source>
        <strain evidence="1 2">20.1</strain>
    </source>
</reference>
<keyword evidence="2" id="KW-1185">Reference proteome</keyword>
<protein>
    <submittedName>
        <fullName evidence="1">Uncharacterized protein</fullName>
    </submittedName>
</protein>
<name>M1WDE2_CLAP2</name>
<dbReference type="VEuPathDB" id="FungiDB:CPUR_03107"/>
<proteinExistence type="predicted"/>
<dbReference type="AlphaFoldDB" id="M1WDE2"/>
<organism evidence="1 2">
    <name type="scientific">Claviceps purpurea (strain 20.1)</name>
    <name type="common">Ergot fungus</name>
    <name type="synonym">Sphacelia segetum</name>
    <dbReference type="NCBI Taxonomy" id="1111077"/>
    <lineage>
        <taxon>Eukaryota</taxon>
        <taxon>Fungi</taxon>
        <taxon>Dikarya</taxon>
        <taxon>Ascomycota</taxon>
        <taxon>Pezizomycotina</taxon>
        <taxon>Sordariomycetes</taxon>
        <taxon>Hypocreomycetidae</taxon>
        <taxon>Hypocreales</taxon>
        <taxon>Clavicipitaceae</taxon>
        <taxon>Claviceps</taxon>
    </lineage>
</organism>